<accession>A0ABS4YXJ2</accession>
<gene>
    <name evidence="3" type="ORF">JOF48_002228</name>
</gene>
<dbReference type="RefSeq" id="WP_209680700.1">
    <property type="nucleotide sequence ID" value="NZ_JAGIOI010000001.1"/>
</dbReference>
<organism evidence="3 4">
    <name type="scientific">Arthrobacter stackebrandtii</name>
    <dbReference type="NCBI Taxonomy" id="272161"/>
    <lineage>
        <taxon>Bacteria</taxon>
        <taxon>Bacillati</taxon>
        <taxon>Actinomycetota</taxon>
        <taxon>Actinomycetes</taxon>
        <taxon>Micrococcales</taxon>
        <taxon>Micrococcaceae</taxon>
        <taxon>Arthrobacter</taxon>
    </lineage>
</organism>
<keyword evidence="2" id="KW-0472">Membrane</keyword>
<feature type="region of interest" description="Disordered" evidence="1">
    <location>
        <begin position="240"/>
        <end position="262"/>
    </location>
</feature>
<protein>
    <recommendedName>
        <fullName evidence="5">DUF998 domain-containing protein</fullName>
    </recommendedName>
</protein>
<feature type="transmembrane region" description="Helical" evidence="2">
    <location>
        <begin position="79"/>
        <end position="103"/>
    </location>
</feature>
<keyword evidence="2" id="KW-1133">Transmembrane helix</keyword>
<dbReference type="EMBL" id="JAGIOI010000001">
    <property type="protein sequence ID" value="MBP2413429.1"/>
    <property type="molecule type" value="Genomic_DNA"/>
</dbReference>
<keyword evidence="4" id="KW-1185">Reference proteome</keyword>
<evidence type="ECO:0008006" key="5">
    <source>
        <dbReference type="Google" id="ProtNLM"/>
    </source>
</evidence>
<dbReference type="Proteomes" id="UP000711614">
    <property type="component" value="Unassembled WGS sequence"/>
</dbReference>
<feature type="transmembrane region" description="Helical" evidence="2">
    <location>
        <begin position="150"/>
        <end position="171"/>
    </location>
</feature>
<keyword evidence="2" id="KW-0812">Transmembrane</keyword>
<feature type="transmembrane region" description="Helical" evidence="2">
    <location>
        <begin position="115"/>
        <end position="138"/>
    </location>
</feature>
<feature type="transmembrane region" description="Helical" evidence="2">
    <location>
        <begin position="178"/>
        <end position="205"/>
    </location>
</feature>
<proteinExistence type="predicted"/>
<comment type="caution">
    <text evidence="3">The sequence shown here is derived from an EMBL/GenBank/DDBJ whole genome shotgun (WGS) entry which is preliminary data.</text>
</comment>
<evidence type="ECO:0000313" key="4">
    <source>
        <dbReference type="Proteomes" id="UP000711614"/>
    </source>
</evidence>
<sequence length="262" mass="26829">MAAKEGSSVHARTAHLRTLSVLSMAGAAALFLVSAALQLAASLQRWVVFRGAGPHEEFRGEDHLYDYFFPLDPWQNVGWAAQAFGAGTLAQALGVALMAAAMLLMPAAPSGGRALGVEIAAAALVTASFGFIGTHALMSASTDTASPLQHFGAITWMPLAGLLVLGVRWLARAPAVAAACVFLLGSTVPGYLVAAFLIAPFAAGYISHDTTPWTETVMASTTAAAGISLLVAARAARRPGVAAARNSPAPDESGVPPTVTPR</sequence>
<name>A0ABS4YXJ2_9MICC</name>
<feature type="transmembrane region" description="Helical" evidence="2">
    <location>
        <begin position="217"/>
        <end position="236"/>
    </location>
</feature>
<evidence type="ECO:0000313" key="3">
    <source>
        <dbReference type="EMBL" id="MBP2413429.1"/>
    </source>
</evidence>
<feature type="transmembrane region" description="Helical" evidence="2">
    <location>
        <begin position="21"/>
        <end position="41"/>
    </location>
</feature>
<evidence type="ECO:0000256" key="1">
    <source>
        <dbReference type="SAM" id="MobiDB-lite"/>
    </source>
</evidence>
<evidence type="ECO:0000256" key="2">
    <source>
        <dbReference type="SAM" id="Phobius"/>
    </source>
</evidence>
<reference evidence="3 4" key="1">
    <citation type="submission" date="2021-03" db="EMBL/GenBank/DDBJ databases">
        <title>Sequencing the genomes of 1000 actinobacteria strains.</title>
        <authorList>
            <person name="Klenk H.-P."/>
        </authorList>
    </citation>
    <scope>NUCLEOTIDE SEQUENCE [LARGE SCALE GENOMIC DNA]</scope>
    <source>
        <strain evidence="3 4">DSM 16005</strain>
    </source>
</reference>